<evidence type="ECO:0000313" key="3">
    <source>
        <dbReference type="EMBL" id="MDI9256762.1"/>
    </source>
</evidence>
<protein>
    <submittedName>
        <fullName evidence="3">Heavy-metal-associated domain-containing protein</fullName>
    </submittedName>
</protein>
<dbReference type="Gene3D" id="3.30.70.100">
    <property type="match status" value="1"/>
</dbReference>
<dbReference type="EMBL" id="JASGBP010000002">
    <property type="protein sequence ID" value="MDI9256762.1"/>
    <property type="molecule type" value="Genomic_DNA"/>
</dbReference>
<reference evidence="3 4" key="1">
    <citation type="submission" date="2023-05" db="EMBL/GenBank/DDBJ databases">
        <title>Flavobacterium sedimenti sp. nov., isolated from the sediment.</title>
        <authorList>
            <person name="Wu N."/>
        </authorList>
    </citation>
    <scope>NUCLEOTIDE SEQUENCE [LARGE SCALE GENOMIC DNA]</scope>
    <source>
        <strain evidence="3 4">YZ-48</strain>
    </source>
</reference>
<dbReference type="InterPro" id="IPR006121">
    <property type="entry name" value="HMA_dom"/>
</dbReference>
<comment type="caution">
    <text evidence="3">The sequence shown here is derived from an EMBL/GenBank/DDBJ whole genome shotgun (WGS) entry which is preliminary data.</text>
</comment>
<accession>A0ABT6XP59</accession>
<name>A0ABT6XP59_9FLAO</name>
<feature type="signal peptide" evidence="1">
    <location>
        <begin position="1"/>
        <end position="21"/>
    </location>
</feature>
<dbReference type="SUPFAM" id="SSF55008">
    <property type="entry name" value="HMA, heavy metal-associated domain"/>
    <property type="match status" value="1"/>
</dbReference>
<dbReference type="InterPro" id="IPR036163">
    <property type="entry name" value="HMA_dom_sf"/>
</dbReference>
<evidence type="ECO:0000259" key="2">
    <source>
        <dbReference type="PROSITE" id="PS50846"/>
    </source>
</evidence>
<dbReference type="RefSeq" id="WP_283238449.1">
    <property type="nucleotide sequence ID" value="NZ_JASGBP010000002.1"/>
</dbReference>
<keyword evidence="4" id="KW-1185">Reference proteome</keyword>
<feature type="domain" description="HMA" evidence="2">
    <location>
        <begin position="24"/>
        <end position="91"/>
    </location>
</feature>
<evidence type="ECO:0000256" key="1">
    <source>
        <dbReference type="SAM" id="SignalP"/>
    </source>
</evidence>
<dbReference type="Pfam" id="PF00403">
    <property type="entry name" value="HMA"/>
    <property type="match status" value="1"/>
</dbReference>
<keyword evidence="1" id="KW-0732">Signal</keyword>
<dbReference type="Proteomes" id="UP001230035">
    <property type="component" value="Unassembled WGS sequence"/>
</dbReference>
<sequence>MKTKLMFVMLLVFFTTIASYAQITKVEIMATGLTCSMCSNAINKQLKTLPEVERVSTDLNTNTFTVHLKKENQITPLILKQKVEKAGFFVGSMIVTLTLNHSKWENSVAITPEGSTYVFLDQKTNPGKEEVAVKVMDKGFITPKEYKKTAKALSKYPTYAAGDAKTFHVKMM</sequence>
<organism evidence="3 4">
    <name type="scientific">Flavobacterium sedimenticola</name>
    <dbReference type="NCBI Taxonomy" id="3043286"/>
    <lineage>
        <taxon>Bacteria</taxon>
        <taxon>Pseudomonadati</taxon>
        <taxon>Bacteroidota</taxon>
        <taxon>Flavobacteriia</taxon>
        <taxon>Flavobacteriales</taxon>
        <taxon>Flavobacteriaceae</taxon>
        <taxon>Flavobacterium</taxon>
    </lineage>
</organism>
<feature type="chain" id="PRO_5045765311" evidence="1">
    <location>
        <begin position="22"/>
        <end position="172"/>
    </location>
</feature>
<dbReference type="PROSITE" id="PS50846">
    <property type="entry name" value="HMA_2"/>
    <property type="match status" value="1"/>
</dbReference>
<gene>
    <name evidence="3" type="ORF">QHT84_04975</name>
</gene>
<proteinExistence type="predicted"/>
<evidence type="ECO:0000313" key="4">
    <source>
        <dbReference type="Proteomes" id="UP001230035"/>
    </source>
</evidence>